<dbReference type="AlphaFoldDB" id="A0A2V2ZCJ3"/>
<dbReference type="InterPro" id="IPR057169">
    <property type="entry name" value="DUF7847"/>
</dbReference>
<gene>
    <name evidence="3" type="ORF">DFO73_12417</name>
</gene>
<evidence type="ECO:0000313" key="4">
    <source>
        <dbReference type="Proteomes" id="UP000247150"/>
    </source>
</evidence>
<evidence type="ECO:0000259" key="2">
    <source>
        <dbReference type="Pfam" id="PF25231"/>
    </source>
</evidence>
<keyword evidence="1" id="KW-1133">Transmembrane helix</keyword>
<dbReference type="EMBL" id="QGTW01000024">
    <property type="protein sequence ID" value="PWW17615.1"/>
    <property type="molecule type" value="Genomic_DNA"/>
</dbReference>
<dbReference type="RefSeq" id="WP_110067709.1">
    <property type="nucleotide sequence ID" value="NZ_QGTW01000024.1"/>
</dbReference>
<comment type="caution">
    <text evidence="3">The sequence shown here is derived from an EMBL/GenBank/DDBJ whole genome shotgun (WGS) entry which is preliminary data.</text>
</comment>
<evidence type="ECO:0000313" key="3">
    <source>
        <dbReference type="EMBL" id="PWW17615.1"/>
    </source>
</evidence>
<dbReference type="OrthoDB" id="2929871at2"/>
<keyword evidence="1" id="KW-0812">Transmembrane</keyword>
<dbReference type="Pfam" id="PF25231">
    <property type="entry name" value="DUF7847"/>
    <property type="match status" value="1"/>
</dbReference>
<accession>A0A2V2ZCJ3</accession>
<sequence>MKNIISDSFGIFYREFTKIFLLSILTYVPLLLIHAFLVNYIYLETQFTEYPGLLGDAANGIFMLVFLTIAQVPFIKFTLLEVEGEDDPLKRSLSFSLDKAIPIYLFGCIYALLVFLGGLLFVIPGLVILLMLYFVPFFIADNAKSFRTAIKKSVRFFRKNWLKAFLLIILLTIIQLSFENILLFFLSFYTNAYFTLLITKIILLMLLLPLQTIIMTNVFNKWKAMPVRRVRNSRNLYLKS</sequence>
<feature type="domain" description="DUF7847" evidence="2">
    <location>
        <begin position="110"/>
        <end position="218"/>
    </location>
</feature>
<evidence type="ECO:0000256" key="1">
    <source>
        <dbReference type="SAM" id="Phobius"/>
    </source>
</evidence>
<organism evidence="3 4">
    <name type="scientific">Cytobacillus oceanisediminis</name>
    <dbReference type="NCBI Taxonomy" id="665099"/>
    <lineage>
        <taxon>Bacteria</taxon>
        <taxon>Bacillati</taxon>
        <taxon>Bacillota</taxon>
        <taxon>Bacilli</taxon>
        <taxon>Bacillales</taxon>
        <taxon>Bacillaceae</taxon>
        <taxon>Cytobacillus</taxon>
    </lineage>
</organism>
<feature type="transmembrane region" description="Helical" evidence="1">
    <location>
        <begin position="61"/>
        <end position="80"/>
    </location>
</feature>
<protein>
    <recommendedName>
        <fullName evidence="2">DUF7847 domain-containing protein</fullName>
    </recommendedName>
</protein>
<keyword evidence="1" id="KW-0472">Membrane</keyword>
<feature type="transmembrane region" description="Helical" evidence="1">
    <location>
        <begin position="192"/>
        <end position="219"/>
    </location>
</feature>
<feature type="transmembrane region" description="Helical" evidence="1">
    <location>
        <begin position="164"/>
        <end position="186"/>
    </location>
</feature>
<dbReference type="Proteomes" id="UP000247150">
    <property type="component" value="Unassembled WGS sequence"/>
</dbReference>
<reference evidence="3 4" key="1">
    <citation type="submission" date="2018-05" db="EMBL/GenBank/DDBJ databases">
        <title>Freshwater and sediment microbial communities from various areas in North America, analyzing microbe dynamics in response to fracking.</title>
        <authorList>
            <person name="Lamendella R."/>
        </authorList>
    </citation>
    <scope>NUCLEOTIDE SEQUENCE [LARGE SCALE GENOMIC DNA]</scope>
    <source>
        <strain evidence="3 4">15_TX</strain>
    </source>
</reference>
<feature type="transmembrane region" description="Helical" evidence="1">
    <location>
        <begin position="20"/>
        <end position="41"/>
    </location>
</feature>
<feature type="transmembrane region" description="Helical" evidence="1">
    <location>
        <begin position="101"/>
        <end position="120"/>
    </location>
</feature>
<feature type="transmembrane region" description="Helical" evidence="1">
    <location>
        <begin position="126"/>
        <end position="143"/>
    </location>
</feature>
<name>A0A2V2ZCJ3_9BACI</name>
<proteinExistence type="predicted"/>